<dbReference type="EMBL" id="JAWRVE010000041">
    <property type="protein sequence ID" value="KAL1869386.1"/>
    <property type="molecule type" value="Genomic_DNA"/>
</dbReference>
<comment type="subcellular location">
    <subcellularLocation>
        <location evidence="1">Membrane</location>
        <topology evidence="1">Multi-pass membrane protein</topology>
    </subcellularLocation>
</comment>
<evidence type="ECO:0000256" key="4">
    <source>
        <dbReference type="ARBA" id="ARBA00023136"/>
    </source>
</evidence>
<evidence type="ECO:0000256" key="2">
    <source>
        <dbReference type="ARBA" id="ARBA00022692"/>
    </source>
</evidence>
<feature type="transmembrane region" description="Helical" evidence="7">
    <location>
        <begin position="80"/>
        <end position="104"/>
    </location>
</feature>
<dbReference type="Pfam" id="PF20684">
    <property type="entry name" value="Fung_rhodopsin"/>
    <property type="match status" value="1"/>
</dbReference>
<proteinExistence type="inferred from homology"/>
<evidence type="ECO:0000256" key="3">
    <source>
        <dbReference type="ARBA" id="ARBA00022989"/>
    </source>
</evidence>
<name>A0ABR3X0B6_9PEZI</name>
<protein>
    <recommendedName>
        <fullName evidence="8">Rhodopsin domain-containing protein</fullName>
    </recommendedName>
</protein>
<comment type="similarity">
    <text evidence="5">Belongs to the SAT4 family.</text>
</comment>
<dbReference type="Proteomes" id="UP001583177">
    <property type="component" value="Unassembled WGS sequence"/>
</dbReference>
<evidence type="ECO:0000256" key="1">
    <source>
        <dbReference type="ARBA" id="ARBA00004141"/>
    </source>
</evidence>
<dbReference type="PANTHER" id="PTHR33048:SF96">
    <property type="entry name" value="INTEGRAL MEMBRANE PROTEIN"/>
    <property type="match status" value="1"/>
</dbReference>
<evidence type="ECO:0000256" key="5">
    <source>
        <dbReference type="ARBA" id="ARBA00038359"/>
    </source>
</evidence>
<feature type="transmembrane region" description="Helical" evidence="7">
    <location>
        <begin position="202"/>
        <end position="221"/>
    </location>
</feature>
<evidence type="ECO:0000313" key="10">
    <source>
        <dbReference type="Proteomes" id="UP001583177"/>
    </source>
</evidence>
<gene>
    <name evidence="9" type="ORF">Daus18300_005598</name>
</gene>
<keyword evidence="4 7" id="KW-0472">Membrane</keyword>
<evidence type="ECO:0000259" key="8">
    <source>
        <dbReference type="Pfam" id="PF20684"/>
    </source>
</evidence>
<sequence length="329" mass="35799">MLVDSESLYLTPIDDLALATLALSVVLSVLSFVAVSLRCWLRLQEKLFGADDAMMLVAMFIKCAISLTMVRVAAKKSHKIVLWVIIAIVIMTGLTGVIGGLTVCHPIEKNWDLTATPEDCAFDAVLVIGFVVTGTSILTDFACAGLPVLVLWNMQMDRRTKVLTWIMLALGASASLSTIVRIPYLQYWAIDADQLYNIANVIIWSMFECGIGIVAGSLSMLRRFIIQSLPQRAPDEEEPSTPLPPARSLITIGVFGSGPKTKTIASVAVGAAVDPNRTDTYEELRGSSTADDSVSLPRSGHRSVEMTDLGHKRRQGSDATDKRPLRETF</sequence>
<accession>A0ABR3X0B6</accession>
<dbReference type="InterPro" id="IPR049326">
    <property type="entry name" value="Rhodopsin_dom_fungi"/>
</dbReference>
<feature type="transmembrane region" description="Helical" evidence="7">
    <location>
        <begin position="16"/>
        <end position="41"/>
    </location>
</feature>
<evidence type="ECO:0000256" key="7">
    <source>
        <dbReference type="SAM" id="Phobius"/>
    </source>
</evidence>
<evidence type="ECO:0000313" key="9">
    <source>
        <dbReference type="EMBL" id="KAL1869386.1"/>
    </source>
</evidence>
<feature type="domain" description="Rhodopsin" evidence="8">
    <location>
        <begin position="49"/>
        <end position="225"/>
    </location>
</feature>
<feature type="transmembrane region" description="Helical" evidence="7">
    <location>
        <begin position="162"/>
        <end position="182"/>
    </location>
</feature>
<keyword evidence="10" id="KW-1185">Reference proteome</keyword>
<keyword evidence="3 7" id="KW-1133">Transmembrane helix</keyword>
<comment type="caution">
    <text evidence="9">The sequence shown here is derived from an EMBL/GenBank/DDBJ whole genome shotgun (WGS) entry which is preliminary data.</text>
</comment>
<evidence type="ECO:0000256" key="6">
    <source>
        <dbReference type="SAM" id="MobiDB-lite"/>
    </source>
</evidence>
<keyword evidence="2 7" id="KW-0812">Transmembrane</keyword>
<feature type="region of interest" description="Disordered" evidence="6">
    <location>
        <begin position="282"/>
        <end position="329"/>
    </location>
</feature>
<dbReference type="InterPro" id="IPR052337">
    <property type="entry name" value="SAT4-like"/>
</dbReference>
<reference evidence="9 10" key="1">
    <citation type="journal article" date="2024" name="IMA Fungus">
        <title>IMA Genome - F19 : A genome assembly and annotation guide to empower mycologists, including annotated draft genome sequences of Ceratocystis pirilliformis, Diaporthe australafricana, Fusarium ophioides, Paecilomyces lecythidis, and Sporothrix stenoceras.</title>
        <authorList>
            <person name="Aylward J."/>
            <person name="Wilson A.M."/>
            <person name="Visagie C.M."/>
            <person name="Spraker J."/>
            <person name="Barnes I."/>
            <person name="Buitendag C."/>
            <person name="Ceriani C."/>
            <person name="Del Mar Angel L."/>
            <person name="du Plessis D."/>
            <person name="Fuchs T."/>
            <person name="Gasser K."/>
            <person name="Kramer D."/>
            <person name="Li W."/>
            <person name="Munsamy K."/>
            <person name="Piso A."/>
            <person name="Price J.L."/>
            <person name="Sonnekus B."/>
            <person name="Thomas C."/>
            <person name="van der Nest A."/>
            <person name="van Dijk A."/>
            <person name="van Heerden A."/>
            <person name="van Vuuren N."/>
            <person name="Yilmaz N."/>
            <person name="Duong T.A."/>
            <person name="van der Merwe N.A."/>
            <person name="Wingfield M.J."/>
            <person name="Wingfield B.D."/>
        </authorList>
    </citation>
    <scope>NUCLEOTIDE SEQUENCE [LARGE SCALE GENOMIC DNA]</scope>
    <source>
        <strain evidence="9 10">CMW 18300</strain>
    </source>
</reference>
<dbReference type="PANTHER" id="PTHR33048">
    <property type="entry name" value="PTH11-LIKE INTEGRAL MEMBRANE PROTEIN (AFU_ORTHOLOGUE AFUA_5G11245)"/>
    <property type="match status" value="1"/>
</dbReference>
<feature type="compositionally biased region" description="Basic and acidic residues" evidence="6">
    <location>
        <begin position="302"/>
        <end position="329"/>
    </location>
</feature>
<organism evidence="9 10">
    <name type="scientific">Diaporthe australafricana</name>
    <dbReference type="NCBI Taxonomy" id="127596"/>
    <lineage>
        <taxon>Eukaryota</taxon>
        <taxon>Fungi</taxon>
        <taxon>Dikarya</taxon>
        <taxon>Ascomycota</taxon>
        <taxon>Pezizomycotina</taxon>
        <taxon>Sordariomycetes</taxon>
        <taxon>Sordariomycetidae</taxon>
        <taxon>Diaporthales</taxon>
        <taxon>Diaporthaceae</taxon>
        <taxon>Diaporthe</taxon>
    </lineage>
</organism>